<dbReference type="RefSeq" id="WP_013022187.1">
    <property type="nucleotide sequence ID" value="NC_013948.1"/>
</dbReference>
<dbReference type="eggNOG" id="COG0732">
    <property type="taxonomic scope" value="Bacteria"/>
</dbReference>
<proteinExistence type="predicted"/>
<dbReference type="Proteomes" id="UP000006902">
    <property type="component" value="Chromosome"/>
</dbReference>
<evidence type="ECO:0000256" key="1">
    <source>
        <dbReference type="ARBA" id="ARBA00022747"/>
    </source>
</evidence>
<accession>D3VR90</accession>
<name>D3VR90_MYCAA</name>
<dbReference type="InterPro" id="IPR052021">
    <property type="entry name" value="Type-I_RS_S_subunit"/>
</dbReference>
<dbReference type="PANTHER" id="PTHR30408:SF12">
    <property type="entry name" value="TYPE I RESTRICTION ENZYME MJAVIII SPECIFICITY SUBUNIT"/>
    <property type="match status" value="1"/>
</dbReference>
<organism evidence="3 4">
    <name type="scientific">Mycoplasmopsis agalactiae</name>
    <name type="common">Mycoplasma agalactiae</name>
    <dbReference type="NCBI Taxonomy" id="2110"/>
    <lineage>
        <taxon>Bacteria</taxon>
        <taxon>Bacillati</taxon>
        <taxon>Mycoplasmatota</taxon>
        <taxon>Mycoplasmoidales</taxon>
        <taxon>Metamycoplasmataceae</taxon>
        <taxon>Mycoplasmopsis</taxon>
    </lineage>
</organism>
<keyword evidence="2" id="KW-0238">DNA-binding</keyword>
<dbReference type="SUPFAM" id="SSF116734">
    <property type="entry name" value="DNA methylase specificity domain"/>
    <property type="match status" value="3"/>
</dbReference>
<dbReference type="KEGG" id="mal:MAGa6310"/>
<dbReference type="OrthoDB" id="401454at2"/>
<dbReference type="Gene3D" id="1.10.287.1120">
    <property type="entry name" value="Bipartite methylase S protein"/>
    <property type="match status" value="1"/>
</dbReference>
<gene>
    <name evidence="3" type="primary">hsdS</name>
    <name evidence="3" type="ordered locus">MAGa6310</name>
</gene>
<reference evidence="4" key="1">
    <citation type="journal article" date="2010" name="BMC Genomics">
        <title>Comparative genomic and proteomic analyses of two Mycoplasma agalactiae strains: clues to the macro- and micro-events that are shaping mycoplasma diversity.</title>
        <authorList>
            <person name="Nouvel L.X."/>
            <person name="Sirand-Pugnet P."/>
            <person name="Marenda M.S."/>
            <person name="Sagne E."/>
            <person name="Barbe V."/>
            <person name="Mangenot S."/>
            <person name="Schenowitz C."/>
            <person name="Jacob D."/>
            <person name="Barre A."/>
            <person name="Claverol S."/>
            <person name="Blanchard A."/>
            <person name="Citti C."/>
        </authorList>
    </citation>
    <scope>NUCLEOTIDE SEQUENCE [LARGE SCALE GENOMIC DNA]</scope>
    <source>
        <strain evidence="4">5632</strain>
    </source>
</reference>
<dbReference type="REBASE" id="24917">
    <property type="entry name" value="S1.Mag5632ORF6350P"/>
</dbReference>
<protein>
    <submittedName>
        <fullName evidence="3">Type I R/M system specificity subunit</fullName>
    </submittedName>
</protein>
<dbReference type="EMBL" id="FP671138">
    <property type="protein sequence ID" value="CBH40837.1"/>
    <property type="molecule type" value="Genomic_DNA"/>
</dbReference>
<evidence type="ECO:0000256" key="2">
    <source>
        <dbReference type="ARBA" id="ARBA00023125"/>
    </source>
</evidence>
<dbReference type="GO" id="GO:0009307">
    <property type="term" value="P:DNA restriction-modification system"/>
    <property type="evidence" value="ECO:0007669"/>
    <property type="project" value="UniProtKB-KW"/>
</dbReference>
<evidence type="ECO:0000313" key="3">
    <source>
        <dbReference type="EMBL" id="CBH40837.1"/>
    </source>
</evidence>
<keyword evidence="1" id="KW-0680">Restriction system</keyword>
<dbReference type="InterPro" id="IPR044946">
    <property type="entry name" value="Restrct_endonuc_typeI_TRD_sf"/>
</dbReference>
<dbReference type="GO" id="GO:0003677">
    <property type="term" value="F:DNA binding"/>
    <property type="evidence" value="ECO:0007669"/>
    <property type="project" value="UniProtKB-KW"/>
</dbReference>
<evidence type="ECO:0000313" key="4">
    <source>
        <dbReference type="Proteomes" id="UP000006902"/>
    </source>
</evidence>
<dbReference type="Gene3D" id="3.90.220.20">
    <property type="entry name" value="DNA methylase specificity domains"/>
    <property type="match status" value="3"/>
</dbReference>
<dbReference type="AlphaFoldDB" id="D3VR90"/>
<sequence>MLIKNDDFAYNRSISGEKIFGVIRKLENYENGVISPVYIAFRLKNKHVTDSVFLQYYYLTDIWHKEAKNIVFKGARQLLNVSINDFFDMKLIISPNYLEQHRIGRLLSNLDSLIALHQRKLSSLKNLKNRLLDKMFCDEKSQFPSIRFKEFTNAWEQEKLKNLTDRIIEKNTHSQSSRVLTISQHQGLIDQNDFFNHRVASKNLKNYLLIKNDDFAYNRSISGEKIFGVIRKLENYENGVISPVYIAFRLKNKHVTDSVFLQYYYLTDIWHKEAKNIVFKGARQLLNVSINDFFDMKLIISPNYLEQHRIGRLLSNLDSLIALHQRKLSSLKNLKNRLLDKMFCDEKSQFPSIRFKEFTNAWEQWKVGDLIKSAKVNICRSVVKYGKYEVIEQGIQSVFGYSNNTNETPYWDYEPIVLFGDHTLSIYKPKSPFFIASDGVKAYYSLRTNGYYLFYSLERYKPLSDGYKRYSSTLKSLNMWITENDVEQSKISSLFTLLDSLITLHQRG</sequence>
<dbReference type="PANTHER" id="PTHR30408">
    <property type="entry name" value="TYPE-1 RESTRICTION ENZYME ECOKI SPECIFICITY PROTEIN"/>
    <property type="match status" value="1"/>
</dbReference>